<proteinExistence type="predicted"/>
<reference evidence="2" key="1">
    <citation type="journal article" date="2019" name="Int. J. Syst. Evol. Microbiol.">
        <title>The Global Catalogue of Microorganisms (GCM) 10K type strain sequencing project: providing services to taxonomists for standard genome sequencing and annotation.</title>
        <authorList>
            <consortium name="The Broad Institute Genomics Platform"/>
            <consortium name="The Broad Institute Genome Sequencing Center for Infectious Disease"/>
            <person name="Wu L."/>
            <person name="Ma J."/>
        </authorList>
    </citation>
    <scope>NUCLEOTIDE SEQUENCE [LARGE SCALE GENOMIC DNA]</scope>
    <source>
        <strain evidence="2">TISTR 1906</strain>
    </source>
</reference>
<name>A0ABW5USU4_9BURK</name>
<organism evidence="1 2">
    <name type="scientific">Comamonas terrae</name>
    <dbReference type="NCBI Taxonomy" id="673548"/>
    <lineage>
        <taxon>Bacteria</taxon>
        <taxon>Pseudomonadati</taxon>
        <taxon>Pseudomonadota</taxon>
        <taxon>Betaproteobacteria</taxon>
        <taxon>Burkholderiales</taxon>
        <taxon>Comamonadaceae</taxon>
        <taxon>Comamonas</taxon>
    </lineage>
</organism>
<protein>
    <submittedName>
        <fullName evidence="1">Uncharacterized protein</fullName>
    </submittedName>
</protein>
<keyword evidence="2" id="KW-1185">Reference proteome</keyword>
<dbReference type="Proteomes" id="UP001597463">
    <property type="component" value="Unassembled WGS sequence"/>
</dbReference>
<dbReference type="RefSeq" id="WP_066471239.1">
    <property type="nucleotide sequence ID" value="NZ_BCNT01000001.1"/>
</dbReference>
<comment type="caution">
    <text evidence="1">The sequence shown here is derived from an EMBL/GenBank/DDBJ whole genome shotgun (WGS) entry which is preliminary data.</text>
</comment>
<evidence type="ECO:0000313" key="1">
    <source>
        <dbReference type="EMBL" id="MFD2755979.1"/>
    </source>
</evidence>
<dbReference type="EMBL" id="JBHUMV010000008">
    <property type="protein sequence ID" value="MFD2755979.1"/>
    <property type="molecule type" value="Genomic_DNA"/>
</dbReference>
<accession>A0ABW5USU4</accession>
<gene>
    <name evidence="1" type="ORF">ACFSW6_18070</name>
</gene>
<sequence>MNHPYPCWVSQDEARHARAQCELEDESEFWSRAATARLREQLTVRLPGETWFSESVRGPKGFYSPDEVLAEAIAQNHLPLIEAVSKLMYSEAAEEVRELMLAFWDGLHNDANAAWLKLTRVGSKA</sequence>
<evidence type="ECO:0000313" key="2">
    <source>
        <dbReference type="Proteomes" id="UP001597463"/>
    </source>
</evidence>